<evidence type="ECO:0000313" key="8">
    <source>
        <dbReference type="Proteomes" id="UP000250369"/>
    </source>
</evidence>
<protein>
    <recommendedName>
        <fullName evidence="6">Ribosomal processing cysteine protease Prp</fullName>
    </recommendedName>
</protein>
<dbReference type="InterPro" id="IPR036764">
    <property type="entry name" value="Peptidase_Prp_sf"/>
</dbReference>
<evidence type="ECO:0000256" key="3">
    <source>
        <dbReference type="ARBA" id="ARBA00022801"/>
    </source>
</evidence>
<dbReference type="Proteomes" id="UP000250369">
    <property type="component" value="Unassembled WGS sequence"/>
</dbReference>
<dbReference type="EMBL" id="QMFB01000003">
    <property type="protein sequence ID" value="RAV21966.1"/>
    <property type="molecule type" value="Genomic_DNA"/>
</dbReference>
<keyword evidence="8" id="KW-1185">Reference proteome</keyword>
<dbReference type="GO" id="GO:0008234">
    <property type="term" value="F:cysteine-type peptidase activity"/>
    <property type="evidence" value="ECO:0007669"/>
    <property type="project" value="UniProtKB-KW"/>
</dbReference>
<dbReference type="PANTHER" id="PTHR39178:SF1">
    <property type="entry name" value="RIBOSOMAL-PROCESSING CYSTEINE PROTEASE PRP"/>
    <property type="match status" value="1"/>
</dbReference>
<evidence type="ECO:0000256" key="1">
    <source>
        <dbReference type="ARBA" id="ARBA00022517"/>
    </source>
</evidence>
<dbReference type="SUPFAM" id="SSF118010">
    <property type="entry name" value="TM1457-like"/>
    <property type="match status" value="1"/>
</dbReference>
<dbReference type="Gene3D" id="3.30.70.1490">
    <property type="entry name" value="Cysteine protease Prp"/>
    <property type="match status" value="1"/>
</dbReference>
<name>A0A329MRJ6_9BACL</name>
<dbReference type="PANTHER" id="PTHR39178">
    <property type="entry name" value="HYPOTHETICAL RIBOSOME-ASSOCIATED PROTEIN"/>
    <property type="match status" value="1"/>
</dbReference>
<keyword evidence="3" id="KW-0378">Hydrolase</keyword>
<keyword evidence="1" id="KW-0690">Ribosome biogenesis</keyword>
<sequence length="111" mass="11761">MIQVTIVRNVADNAILSFSIKGHAKYANPGQDIVCAGVSAVTIGTVNAAEKLLGIPICSGLRDGFASGDVPGSLEPALMEKLQLLLETMVLTLQSIEETYGKYIAIRTNIK</sequence>
<accession>A0A329MRJ6</accession>
<comment type="caution">
    <text evidence="7">The sequence shown here is derived from an EMBL/GenBank/DDBJ whole genome shotgun (WGS) entry which is preliminary data.</text>
</comment>
<evidence type="ECO:0000256" key="2">
    <source>
        <dbReference type="ARBA" id="ARBA00022670"/>
    </source>
</evidence>
<comment type="similarity">
    <text evidence="5">Belongs to the Prp family.</text>
</comment>
<dbReference type="Pfam" id="PF04327">
    <property type="entry name" value="Peptidase_Prp"/>
    <property type="match status" value="1"/>
</dbReference>
<dbReference type="AlphaFoldDB" id="A0A329MRJ6"/>
<gene>
    <name evidence="7" type="ORF">DQG23_07960</name>
</gene>
<dbReference type="GO" id="GO:0006508">
    <property type="term" value="P:proteolysis"/>
    <property type="evidence" value="ECO:0007669"/>
    <property type="project" value="UniProtKB-KW"/>
</dbReference>
<dbReference type="CDD" id="cd16332">
    <property type="entry name" value="Prp-like"/>
    <property type="match status" value="1"/>
</dbReference>
<evidence type="ECO:0000256" key="6">
    <source>
        <dbReference type="ARBA" id="ARBA00044538"/>
    </source>
</evidence>
<organism evidence="7 8">
    <name type="scientific">Paenibacillus contaminans</name>
    <dbReference type="NCBI Taxonomy" id="450362"/>
    <lineage>
        <taxon>Bacteria</taxon>
        <taxon>Bacillati</taxon>
        <taxon>Bacillota</taxon>
        <taxon>Bacilli</taxon>
        <taxon>Bacillales</taxon>
        <taxon>Paenibacillaceae</taxon>
        <taxon>Paenibacillus</taxon>
    </lineage>
</organism>
<proteinExistence type="inferred from homology"/>
<reference evidence="7 8" key="1">
    <citation type="journal article" date="2009" name="Int. J. Syst. Evol. Microbiol.">
        <title>Paenibacillus contaminans sp. nov., isolated from a contaminated laboratory plate.</title>
        <authorList>
            <person name="Chou J.H."/>
            <person name="Lee J.H."/>
            <person name="Lin M.C."/>
            <person name="Chang P.S."/>
            <person name="Arun A.B."/>
            <person name="Young C.C."/>
            <person name="Chen W.M."/>
        </authorList>
    </citation>
    <scope>NUCLEOTIDE SEQUENCE [LARGE SCALE GENOMIC DNA]</scope>
    <source>
        <strain evidence="7 8">CKOBP-6</strain>
    </source>
</reference>
<keyword evidence="2 7" id="KW-0645">Protease</keyword>
<evidence type="ECO:0000256" key="4">
    <source>
        <dbReference type="ARBA" id="ARBA00022807"/>
    </source>
</evidence>
<dbReference type="RefSeq" id="WP_113030277.1">
    <property type="nucleotide sequence ID" value="NZ_QMFB01000003.1"/>
</dbReference>
<evidence type="ECO:0000313" key="7">
    <source>
        <dbReference type="EMBL" id="RAV21966.1"/>
    </source>
</evidence>
<dbReference type="GO" id="GO:0042254">
    <property type="term" value="P:ribosome biogenesis"/>
    <property type="evidence" value="ECO:0007669"/>
    <property type="project" value="UniProtKB-KW"/>
</dbReference>
<dbReference type="InterPro" id="IPR007422">
    <property type="entry name" value="Peptidase_Prp"/>
</dbReference>
<dbReference type="OrthoDB" id="48998at2"/>
<evidence type="ECO:0000256" key="5">
    <source>
        <dbReference type="ARBA" id="ARBA00044503"/>
    </source>
</evidence>
<keyword evidence="4" id="KW-0788">Thiol protease</keyword>